<dbReference type="Proteomes" id="UP000887116">
    <property type="component" value="Unassembled WGS sequence"/>
</dbReference>
<dbReference type="AlphaFoldDB" id="A0A8X6IZ88"/>
<dbReference type="EMBL" id="BMAO01015757">
    <property type="protein sequence ID" value="GFR04013.1"/>
    <property type="molecule type" value="Genomic_DNA"/>
</dbReference>
<gene>
    <name evidence="2" type="primary">ibtk_0</name>
    <name evidence="2" type="ORF">TNCT_459051</name>
</gene>
<evidence type="ECO:0000256" key="1">
    <source>
        <dbReference type="SAM" id="MobiDB-lite"/>
    </source>
</evidence>
<keyword evidence="2" id="KW-0418">Kinase</keyword>
<organism evidence="2 3">
    <name type="scientific">Trichonephila clavata</name>
    <name type="common">Joro spider</name>
    <name type="synonym">Nephila clavata</name>
    <dbReference type="NCBI Taxonomy" id="2740835"/>
    <lineage>
        <taxon>Eukaryota</taxon>
        <taxon>Metazoa</taxon>
        <taxon>Ecdysozoa</taxon>
        <taxon>Arthropoda</taxon>
        <taxon>Chelicerata</taxon>
        <taxon>Arachnida</taxon>
        <taxon>Araneae</taxon>
        <taxon>Araneomorphae</taxon>
        <taxon>Entelegynae</taxon>
        <taxon>Araneoidea</taxon>
        <taxon>Nephilidae</taxon>
        <taxon>Trichonephila</taxon>
    </lineage>
</organism>
<name>A0A8X6IZ88_TRICU</name>
<accession>A0A8X6IZ88</accession>
<reference evidence="2" key="1">
    <citation type="submission" date="2020-07" db="EMBL/GenBank/DDBJ databases">
        <title>Multicomponent nature underlies the extraordinary mechanical properties of spider dragline silk.</title>
        <authorList>
            <person name="Kono N."/>
            <person name="Nakamura H."/>
            <person name="Mori M."/>
            <person name="Yoshida Y."/>
            <person name="Ohtoshi R."/>
            <person name="Malay A.D."/>
            <person name="Moran D.A.P."/>
            <person name="Tomita M."/>
            <person name="Numata K."/>
            <person name="Arakawa K."/>
        </authorList>
    </citation>
    <scope>NUCLEOTIDE SEQUENCE</scope>
</reference>
<dbReference type="GO" id="GO:0016301">
    <property type="term" value="F:kinase activity"/>
    <property type="evidence" value="ECO:0007669"/>
    <property type="project" value="UniProtKB-KW"/>
</dbReference>
<protein>
    <submittedName>
        <fullName evidence="2">Inhibitor of Bruton tyrosine kinase</fullName>
    </submittedName>
</protein>
<evidence type="ECO:0000313" key="2">
    <source>
        <dbReference type="EMBL" id="GFR04013.1"/>
    </source>
</evidence>
<keyword evidence="2" id="KW-0808">Transferase</keyword>
<dbReference type="OrthoDB" id="10072075at2759"/>
<sequence>MVAINAVNISVQEKQAPASVTLEKSAVKKPGQWIMNSPKKEEMLSLDEIMMIEQKSLTPLQRKTIFPDKKPIPHLSEKQKKMMKANRAQSQAIPIPTSPPSQSVCPWAKSPEQSLPSPSFWDSLAKKEFQPTTLNRDFSTPLKGLSTAGEKSKPMDNINSCASSPQDIVISLHDIQLAEEKKQHRAINIKTKPLHILNIEDQAIEELIALYNADDNLKEKITVSRVQPDEIVSPIWKRKGH</sequence>
<keyword evidence="3" id="KW-1185">Reference proteome</keyword>
<evidence type="ECO:0000313" key="3">
    <source>
        <dbReference type="Proteomes" id="UP000887116"/>
    </source>
</evidence>
<feature type="region of interest" description="Disordered" evidence="1">
    <location>
        <begin position="135"/>
        <end position="157"/>
    </location>
</feature>
<comment type="caution">
    <text evidence="2">The sequence shown here is derived from an EMBL/GenBank/DDBJ whole genome shotgun (WGS) entry which is preliminary data.</text>
</comment>
<proteinExistence type="predicted"/>